<feature type="signal peptide" evidence="2">
    <location>
        <begin position="1"/>
        <end position="15"/>
    </location>
</feature>
<evidence type="ECO:0000256" key="2">
    <source>
        <dbReference type="SAM" id="SignalP"/>
    </source>
</evidence>
<keyword evidence="4" id="KW-1185">Reference proteome</keyword>
<dbReference type="InterPro" id="IPR039102">
    <property type="entry name" value="FAM13"/>
</dbReference>
<protein>
    <submittedName>
        <fullName evidence="3">Uncharacterized protein</fullName>
    </submittedName>
</protein>
<dbReference type="Ensembl" id="ENSOSIT00000015544.1">
    <property type="protein sequence ID" value="ENSOSIP00000014699.1"/>
    <property type="gene ID" value="ENSOSIG00000008293.1"/>
</dbReference>
<dbReference type="AlphaFoldDB" id="A0A8C7XNK5"/>
<feature type="chain" id="PRO_5034763178" evidence="2">
    <location>
        <begin position="16"/>
        <end position="268"/>
    </location>
</feature>
<name>A0A8C7XNK5_9TELE</name>
<dbReference type="PANTHER" id="PTHR15904">
    <property type="entry name" value="FAM13"/>
    <property type="match status" value="1"/>
</dbReference>
<sequence length="268" mass="29170">MFCFCLQSSLLKLQALEVEGGSSLGPSPEESPPALGSKEQKSLCAPAELVGREVRTKAVCHSIPADENNPPELLTVLSRPPQSPRHQPLTPIHPGQQPLSPDGVLPPSPHLSPQRSSPGGDWGGGDVSEDGGGALLQLLSGLSSPLPSPRCSSHSLRFNSDPDAAPSPPCSQQYIQCRGRADRTEGEEECPPSIPFLTKHIQSLKRRVRRFEDQFEQEMNYKPSYNDKYSNPEMVRVMSELAKSRKQLKGEEDLCCCGFSHGGRLCHV</sequence>
<dbReference type="Proteomes" id="UP000694383">
    <property type="component" value="Unplaced"/>
</dbReference>
<reference evidence="3" key="2">
    <citation type="submission" date="2025-09" db="UniProtKB">
        <authorList>
            <consortium name="Ensembl"/>
        </authorList>
    </citation>
    <scope>IDENTIFICATION</scope>
</reference>
<feature type="compositionally biased region" description="Gly residues" evidence="1">
    <location>
        <begin position="120"/>
        <end position="134"/>
    </location>
</feature>
<evidence type="ECO:0000313" key="3">
    <source>
        <dbReference type="Ensembl" id="ENSOSIP00000014699.1"/>
    </source>
</evidence>
<evidence type="ECO:0000313" key="4">
    <source>
        <dbReference type="Proteomes" id="UP000694383"/>
    </source>
</evidence>
<keyword evidence="2" id="KW-0732">Signal</keyword>
<feature type="compositionally biased region" description="Low complexity" evidence="1">
    <location>
        <begin position="135"/>
        <end position="164"/>
    </location>
</feature>
<proteinExistence type="predicted"/>
<dbReference type="GeneTree" id="ENSGT00950000183033"/>
<accession>A0A8C7XNK5</accession>
<evidence type="ECO:0000256" key="1">
    <source>
        <dbReference type="SAM" id="MobiDB-lite"/>
    </source>
</evidence>
<feature type="region of interest" description="Disordered" evidence="1">
    <location>
        <begin position="62"/>
        <end position="172"/>
    </location>
</feature>
<feature type="compositionally biased region" description="Low complexity" evidence="1">
    <location>
        <begin position="20"/>
        <end position="37"/>
    </location>
</feature>
<organism evidence="3 4">
    <name type="scientific">Oryzias sinensis</name>
    <name type="common">Chinese medaka</name>
    <dbReference type="NCBI Taxonomy" id="183150"/>
    <lineage>
        <taxon>Eukaryota</taxon>
        <taxon>Metazoa</taxon>
        <taxon>Chordata</taxon>
        <taxon>Craniata</taxon>
        <taxon>Vertebrata</taxon>
        <taxon>Euteleostomi</taxon>
        <taxon>Actinopterygii</taxon>
        <taxon>Neopterygii</taxon>
        <taxon>Teleostei</taxon>
        <taxon>Neoteleostei</taxon>
        <taxon>Acanthomorphata</taxon>
        <taxon>Ovalentaria</taxon>
        <taxon>Atherinomorphae</taxon>
        <taxon>Beloniformes</taxon>
        <taxon>Adrianichthyidae</taxon>
        <taxon>Oryziinae</taxon>
        <taxon>Oryzias</taxon>
    </lineage>
</organism>
<reference evidence="3" key="1">
    <citation type="submission" date="2025-08" db="UniProtKB">
        <authorList>
            <consortium name="Ensembl"/>
        </authorList>
    </citation>
    <scope>IDENTIFICATION</scope>
</reference>
<feature type="region of interest" description="Disordered" evidence="1">
    <location>
        <begin position="20"/>
        <end position="42"/>
    </location>
</feature>
<dbReference type="PANTHER" id="PTHR15904:SF19">
    <property type="entry name" value="PROTEIN FAM13C"/>
    <property type="match status" value="1"/>
</dbReference>